<accession>A0A1H9P8F3</accession>
<keyword evidence="1" id="KW-0472">Membrane</keyword>
<evidence type="ECO:0000313" key="2">
    <source>
        <dbReference type="EMBL" id="SER44351.1"/>
    </source>
</evidence>
<gene>
    <name evidence="2" type="ORF">SAMN05216446_0879</name>
</gene>
<keyword evidence="1" id="KW-0812">Transmembrane</keyword>
<dbReference type="Proteomes" id="UP000199128">
    <property type="component" value="Unassembled WGS sequence"/>
</dbReference>
<name>A0A1H9P8F3_9ACTN</name>
<dbReference type="EMBL" id="FOGP01000002">
    <property type="protein sequence ID" value="SER44351.1"/>
    <property type="molecule type" value="Genomic_DNA"/>
</dbReference>
<protein>
    <submittedName>
        <fullName evidence="2">Uncharacterized protein</fullName>
    </submittedName>
</protein>
<reference evidence="3" key="1">
    <citation type="submission" date="2016-10" db="EMBL/GenBank/DDBJ databases">
        <authorList>
            <person name="Varghese N."/>
            <person name="Submissions S."/>
        </authorList>
    </citation>
    <scope>NUCLEOTIDE SEQUENCE [LARGE SCALE GENOMIC DNA]</scope>
    <source>
        <strain evidence="3">KHGC19</strain>
    </source>
</reference>
<evidence type="ECO:0000313" key="3">
    <source>
        <dbReference type="Proteomes" id="UP000199128"/>
    </source>
</evidence>
<evidence type="ECO:0000256" key="1">
    <source>
        <dbReference type="SAM" id="Phobius"/>
    </source>
</evidence>
<feature type="transmembrane region" description="Helical" evidence="1">
    <location>
        <begin position="86"/>
        <end position="106"/>
    </location>
</feature>
<sequence length="283" mass="30777">MKDAVLLQSTSPPESLMALNGAIAADGCDGDNEESSSPELEFAKDVIGREGEESSAAAEAVPSDVAITPGKGKTRHKMPLSKRNKVAICIAAAVVVLAGIGGGVYAHNESVRIEEEKAAAEAEQKEEERRLDYIDNLHTACDYILSGASVAENMGNTTLNVWHSAIFESNPSAWDEEVRPYFSTDFNDALGKWTGSDAFQSQKLTLTDNQKTTKELMSQLTDPPTDCEEAYETLKTLYTDYVSFTNMASDPTGSYTSYSEDFSDMDSKLVNDLELLDTQIPEK</sequence>
<proteinExistence type="predicted"/>
<keyword evidence="1" id="KW-1133">Transmembrane helix</keyword>
<dbReference type="AlphaFoldDB" id="A0A1H9P8F3"/>
<organism evidence="2 3">
    <name type="scientific">Parafannyhessea umbonata</name>
    <dbReference type="NCBI Taxonomy" id="604330"/>
    <lineage>
        <taxon>Bacteria</taxon>
        <taxon>Bacillati</taxon>
        <taxon>Actinomycetota</taxon>
        <taxon>Coriobacteriia</taxon>
        <taxon>Coriobacteriales</taxon>
        <taxon>Atopobiaceae</taxon>
        <taxon>Parafannyhessea</taxon>
    </lineage>
</organism>